<evidence type="ECO:0000259" key="5">
    <source>
        <dbReference type="PROSITE" id="PS51746"/>
    </source>
</evidence>
<dbReference type="SUPFAM" id="SSF81606">
    <property type="entry name" value="PP2C-like"/>
    <property type="match status" value="1"/>
</dbReference>
<keyword evidence="7" id="KW-1185">Reference proteome</keyword>
<sequence>MSSVAALRERLSEFWIAEVSNSGVHSVAFQPFLEKQIEDRITVEEWDICEQHWIFLAVCDGHGGARTSDYTSKELPKRISAALSATVRDDLQSKLERGNVDKVAPTISAMLAREIEALDAELGEQVKAICPDPGALPEEAARAIIQENFDPLVLAWTGTTLAAALINITLKCVWAFGVGDSSVVLSTVDADGVRHAQRLCALHSMSDPAECARIVSEHPPEEAAHVVENGRILGWLALPRGTPLPPSTRLRHRLTHAAVGIGDFSLKLPSTYMSHLLRFLPTTGKMPLDGIPERIKTPPYLIATPSVQFMDLEPVWNSAPTVALFSDGVDLLVDGYTLFHPGVSSNADPCDVVSKLLQEKVDPSLRKVLGHGVDAHWSGPEGNRALDVLGNLIGGTNVNRLEMMLDQERMANRKAKYPFYVDDVAIVVFPLQPVSR</sequence>
<dbReference type="PANTHER" id="PTHR13832:SF792">
    <property type="entry name" value="GM14286P"/>
    <property type="match status" value="1"/>
</dbReference>
<dbReference type="PROSITE" id="PS51746">
    <property type="entry name" value="PPM_2"/>
    <property type="match status" value="1"/>
</dbReference>
<dbReference type="InterPro" id="IPR015655">
    <property type="entry name" value="PP2C"/>
</dbReference>
<dbReference type="OrthoDB" id="19329at2759"/>
<accession>A0A371DY79</accession>
<dbReference type="PANTHER" id="PTHR13832">
    <property type="entry name" value="PROTEIN PHOSPHATASE 2C"/>
    <property type="match status" value="1"/>
</dbReference>
<evidence type="ECO:0000313" key="7">
    <source>
        <dbReference type="Proteomes" id="UP000256964"/>
    </source>
</evidence>
<dbReference type="InterPro" id="IPR000222">
    <property type="entry name" value="PP2C_BS"/>
</dbReference>
<name>A0A371DY79_9APHY</name>
<evidence type="ECO:0000256" key="3">
    <source>
        <dbReference type="ARBA" id="ARBA00022912"/>
    </source>
</evidence>
<evidence type="ECO:0000256" key="4">
    <source>
        <dbReference type="RuleBase" id="RU003465"/>
    </source>
</evidence>
<dbReference type="Gene3D" id="3.60.40.10">
    <property type="entry name" value="PPM-type phosphatase domain"/>
    <property type="match status" value="1"/>
</dbReference>
<evidence type="ECO:0000256" key="2">
    <source>
        <dbReference type="ARBA" id="ARBA00022801"/>
    </source>
</evidence>
<dbReference type="InterPro" id="IPR001932">
    <property type="entry name" value="PPM-type_phosphatase-like_dom"/>
</dbReference>
<protein>
    <submittedName>
        <fullName evidence="6">Protein serine/threonine phosphatase 2C</fullName>
    </submittedName>
</protein>
<dbReference type="AlphaFoldDB" id="A0A371DY79"/>
<dbReference type="GO" id="GO:0046872">
    <property type="term" value="F:metal ion binding"/>
    <property type="evidence" value="ECO:0007669"/>
    <property type="project" value="UniProtKB-KW"/>
</dbReference>
<dbReference type="GO" id="GO:0004722">
    <property type="term" value="F:protein serine/threonine phosphatase activity"/>
    <property type="evidence" value="ECO:0007669"/>
    <property type="project" value="InterPro"/>
</dbReference>
<gene>
    <name evidence="6" type="ORF">OH76DRAFT_1395283</name>
</gene>
<dbReference type="STRING" id="139420.A0A371DY79"/>
<organism evidence="6 7">
    <name type="scientific">Lentinus brumalis</name>
    <dbReference type="NCBI Taxonomy" id="2498619"/>
    <lineage>
        <taxon>Eukaryota</taxon>
        <taxon>Fungi</taxon>
        <taxon>Dikarya</taxon>
        <taxon>Basidiomycota</taxon>
        <taxon>Agaricomycotina</taxon>
        <taxon>Agaricomycetes</taxon>
        <taxon>Polyporales</taxon>
        <taxon>Polyporaceae</taxon>
        <taxon>Lentinus</taxon>
    </lineage>
</organism>
<dbReference type="PROSITE" id="PS01032">
    <property type="entry name" value="PPM_1"/>
    <property type="match status" value="1"/>
</dbReference>
<dbReference type="EMBL" id="KZ857379">
    <property type="protein sequence ID" value="RDX57466.1"/>
    <property type="molecule type" value="Genomic_DNA"/>
</dbReference>
<dbReference type="Proteomes" id="UP000256964">
    <property type="component" value="Unassembled WGS sequence"/>
</dbReference>
<keyword evidence="2 4" id="KW-0378">Hydrolase</keyword>
<dbReference type="SMART" id="SM00332">
    <property type="entry name" value="PP2Cc"/>
    <property type="match status" value="1"/>
</dbReference>
<keyword evidence="1" id="KW-0479">Metal-binding</keyword>
<keyword evidence="3 4" id="KW-0904">Protein phosphatase</keyword>
<comment type="similarity">
    <text evidence="4">Belongs to the PP2C family.</text>
</comment>
<proteinExistence type="inferred from homology"/>
<dbReference type="Pfam" id="PF13672">
    <property type="entry name" value="PP2C_2"/>
    <property type="match status" value="1"/>
</dbReference>
<evidence type="ECO:0000313" key="6">
    <source>
        <dbReference type="EMBL" id="RDX57466.1"/>
    </source>
</evidence>
<feature type="domain" description="PPM-type phosphatase" evidence="5">
    <location>
        <begin position="21"/>
        <end position="431"/>
    </location>
</feature>
<dbReference type="InterPro" id="IPR036457">
    <property type="entry name" value="PPM-type-like_dom_sf"/>
</dbReference>
<evidence type="ECO:0000256" key="1">
    <source>
        <dbReference type="ARBA" id="ARBA00022723"/>
    </source>
</evidence>
<reference evidence="6 7" key="1">
    <citation type="journal article" date="2018" name="Biotechnol. Biofuels">
        <title>Integrative visual omics of the white-rot fungus Polyporus brumalis exposes the biotechnological potential of its oxidative enzymes for delignifying raw plant biomass.</title>
        <authorList>
            <person name="Miyauchi S."/>
            <person name="Rancon A."/>
            <person name="Drula E."/>
            <person name="Hage H."/>
            <person name="Chaduli D."/>
            <person name="Favel A."/>
            <person name="Grisel S."/>
            <person name="Henrissat B."/>
            <person name="Herpoel-Gimbert I."/>
            <person name="Ruiz-Duenas F.J."/>
            <person name="Chevret D."/>
            <person name="Hainaut M."/>
            <person name="Lin J."/>
            <person name="Wang M."/>
            <person name="Pangilinan J."/>
            <person name="Lipzen A."/>
            <person name="Lesage-Meessen L."/>
            <person name="Navarro D."/>
            <person name="Riley R."/>
            <person name="Grigoriev I.V."/>
            <person name="Zhou S."/>
            <person name="Raouche S."/>
            <person name="Rosso M.N."/>
        </authorList>
    </citation>
    <scope>NUCLEOTIDE SEQUENCE [LARGE SCALE GENOMIC DNA]</scope>
    <source>
        <strain evidence="6 7">BRFM 1820</strain>
    </source>
</reference>